<sequence length="184" mass="20190">MSNHYTASTSTRITIIDAKEQFGILETALQINRSTVKESRAFLAALRTHNAATPEDVEPPINTKVTEDELLSHPSTHALSHTLRILLTLCQHTLTHLEASHARIKTTTRALQAQTQALRVRVRDLDFSFSAYQVMMLWAVEGALEGVEDVWAEGVEELEGLYGEERVGLVRACGGLEGVIGGLG</sequence>
<organism evidence="1 2">
    <name type="scientific">Ophiobolus disseminans</name>
    <dbReference type="NCBI Taxonomy" id="1469910"/>
    <lineage>
        <taxon>Eukaryota</taxon>
        <taxon>Fungi</taxon>
        <taxon>Dikarya</taxon>
        <taxon>Ascomycota</taxon>
        <taxon>Pezizomycotina</taxon>
        <taxon>Dothideomycetes</taxon>
        <taxon>Pleosporomycetidae</taxon>
        <taxon>Pleosporales</taxon>
        <taxon>Pleosporineae</taxon>
        <taxon>Phaeosphaeriaceae</taxon>
        <taxon>Ophiobolus</taxon>
    </lineage>
</organism>
<protein>
    <submittedName>
        <fullName evidence="1">Uncharacterized protein</fullName>
    </submittedName>
</protein>
<dbReference type="AlphaFoldDB" id="A0A6A7A7W5"/>
<accession>A0A6A7A7W5</accession>
<dbReference type="EMBL" id="MU006222">
    <property type="protein sequence ID" value="KAF2828695.1"/>
    <property type="molecule type" value="Genomic_DNA"/>
</dbReference>
<proteinExistence type="predicted"/>
<gene>
    <name evidence="1" type="ORF">CC86DRAFT_404592</name>
</gene>
<keyword evidence="2" id="KW-1185">Reference proteome</keyword>
<reference evidence="1" key="1">
    <citation type="journal article" date="2020" name="Stud. Mycol.">
        <title>101 Dothideomycetes genomes: a test case for predicting lifestyles and emergence of pathogens.</title>
        <authorList>
            <person name="Haridas S."/>
            <person name="Albert R."/>
            <person name="Binder M."/>
            <person name="Bloem J."/>
            <person name="Labutti K."/>
            <person name="Salamov A."/>
            <person name="Andreopoulos B."/>
            <person name="Baker S."/>
            <person name="Barry K."/>
            <person name="Bills G."/>
            <person name="Bluhm B."/>
            <person name="Cannon C."/>
            <person name="Castanera R."/>
            <person name="Culley D."/>
            <person name="Daum C."/>
            <person name="Ezra D."/>
            <person name="Gonzalez J."/>
            <person name="Henrissat B."/>
            <person name="Kuo A."/>
            <person name="Liang C."/>
            <person name="Lipzen A."/>
            <person name="Lutzoni F."/>
            <person name="Magnuson J."/>
            <person name="Mondo S."/>
            <person name="Nolan M."/>
            <person name="Ohm R."/>
            <person name="Pangilinan J."/>
            <person name="Park H.-J."/>
            <person name="Ramirez L."/>
            <person name="Alfaro M."/>
            <person name="Sun H."/>
            <person name="Tritt A."/>
            <person name="Yoshinaga Y."/>
            <person name="Zwiers L.-H."/>
            <person name="Turgeon B."/>
            <person name="Goodwin S."/>
            <person name="Spatafora J."/>
            <person name="Crous P."/>
            <person name="Grigoriev I."/>
        </authorList>
    </citation>
    <scope>NUCLEOTIDE SEQUENCE</scope>
    <source>
        <strain evidence="1">CBS 113818</strain>
    </source>
</reference>
<evidence type="ECO:0000313" key="1">
    <source>
        <dbReference type="EMBL" id="KAF2828695.1"/>
    </source>
</evidence>
<name>A0A6A7A7W5_9PLEO</name>
<dbReference type="Proteomes" id="UP000799424">
    <property type="component" value="Unassembled WGS sequence"/>
</dbReference>
<evidence type="ECO:0000313" key="2">
    <source>
        <dbReference type="Proteomes" id="UP000799424"/>
    </source>
</evidence>